<feature type="domain" description="MmyB-like transcription regulator ligand binding" evidence="1">
    <location>
        <begin position="111"/>
        <end position="273"/>
    </location>
</feature>
<dbReference type="InterPro" id="IPR041413">
    <property type="entry name" value="MLTR_LBD"/>
</dbReference>
<dbReference type="PANTHER" id="PTHR35010">
    <property type="entry name" value="BLL4672 PROTEIN-RELATED"/>
    <property type="match status" value="1"/>
</dbReference>
<protein>
    <submittedName>
        <fullName evidence="2">Helix-turn-helix transcriptional regulator</fullName>
    </submittedName>
</protein>
<dbReference type="EMBL" id="BAAAZN010000016">
    <property type="protein sequence ID" value="GAA3570296.1"/>
    <property type="molecule type" value="Genomic_DNA"/>
</dbReference>
<dbReference type="RefSeq" id="WP_344866363.1">
    <property type="nucleotide sequence ID" value="NZ_BAAAZN010000016.1"/>
</dbReference>
<gene>
    <name evidence="2" type="ORF">GCM10022222_62960</name>
</gene>
<sequence>MAIDNPERRRELAAFLRARRTAIDPAAAGFPVTGRRRTAGLRREEVAALAEISTTLYTWLEQARPVPVSAAALTRVAAALACTDEETQLVLTLLSGRGPAAPAHDGAEGAPEGLVRLVAHHDPAPAWLIGPRWEGFGQNESARLLFGDWTRLDVADRGLLTLMFTDPFIRTLFRDWRTQARRLLAEFRLSTALHSGDPVLSAMVDRVGQASPEFRQWWQEYPAQTRGEGTTTLDHPELGPLVLQYVPMRTQDGTGIRATFLVPADEATADTLRSTGIRPRFSPTAAANLPADRH</sequence>
<organism evidence="2 3">
    <name type="scientific">Amycolatopsis ultiminotia</name>
    <dbReference type="NCBI Taxonomy" id="543629"/>
    <lineage>
        <taxon>Bacteria</taxon>
        <taxon>Bacillati</taxon>
        <taxon>Actinomycetota</taxon>
        <taxon>Actinomycetes</taxon>
        <taxon>Pseudonocardiales</taxon>
        <taxon>Pseudonocardiaceae</taxon>
        <taxon>Amycolatopsis</taxon>
    </lineage>
</organism>
<keyword evidence="3" id="KW-1185">Reference proteome</keyword>
<evidence type="ECO:0000259" key="1">
    <source>
        <dbReference type="Pfam" id="PF17765"/>
    </source>
</evidence>
<dbReference type="InterPro" id="IPR010982">
    <property type="entry name" value="Lambda_DNA-bd_dom_sf"/>
</dbReference>
<reference evidence="3" key="1">
    <citation type="journal article" date="2019" name="Int. J. Syst. Evol. Microbiol.">
        <title>The Global Catalogue of Microorganisms (GCM) 10K type strain sequencing project: providing services to taxonomists for standard genome sequencing and annotation.</title>
        <authorList>
            <consortium name="The Broad Institute Genomics Platform"/>
            <consortium name="The Broad Institute Genome Sequencing Center for Infectious Disease"/>
            <person name="Wu L."/>
            <person name="Ma J."/>
        </authorList>
    </citation>
    <scope>NUCLEOTIDE SEQUENCE [LARGE SCALE GENOMIC DNA]</scope>
    <source>
        <strain evidence="3">JCM 16898</strain>
    </source>
</reference>
<comment type="caution">
    <text evidence="2">The sequence shown here is derived from an EMBL/GenBank/DDBJ whole genome shotgun (WGS) entry which is preliminary data.</text>
</comment>
<dbReference type="Gene3D" id="3.30.450.180">
    <property type="match status" value="1"/>
</dbReference>
<name>A0ABP6XPS1_9PSEU</name>
<dbReference type="Pfam" id="PF13560">
    <property type="entry name" value="HTH_31"/>
    <property type="match status" value="1"/>
</dbReference>
<dbReference type="Proteomes" id="UP001500689">
    <property type="component" value="Unassembled WGS sequence"/>
</dbReference>
<dbReference type="Pfam" id="PF17765">
    <property type="entry name" value="MLTR_LBD"/>
    <property type="match status" value="1"/>
</dbReference>
<accession>A0ABP6XPS1</accession>
<evidence type="ECO:0000313" key="2">
    <source>
        <dbReference type="EMBL" id="GAA3570296.1"/>
    </source>
</evidence>
<evidence type="ECO:0000313" key="3">
    <source>
        <dbReference type="Proteomes" id="UP001500689"/>
    </source>
</evidence>
<dbReference type="Gene3D" id="1.10.260.40">
    <property type="entry name" value="lambda repressor-like DNA-binding domains"/>
    <property type="match status" value="1"/>
</dbReference>
<proteinExistence type="predicted"/>